<evidence type="ECO:0000256" key="1">
    <source>
        <dbReference type="ARBA" id="ARBA00022603"/>
    </source>
</evidence>
<dbReference type="AlphaFoldDB" id="A0AAJ0G9D0"/>
<protein>
    <recommendedName>
        <fullName evidence="7">O-methyltransferase</fullName>
    </recommendedName>
</protein>
<keyword evidence="6" id="KW-1185">Reference proteome</keyword>
<dbReference type="InterPro" id="IPR050362">
    <property type="entry name" value="Cation-dep_OMT"/>
</dbReference>
<dbReference type="InterPro" id="IPR002935">
    <property type="entry name" value="SAM_O-MeTrfase"/>
</dbReference>
<dbReference type="SUPFAM" id="SSF53335">
    <property type="entry name" value="S-adenosyl-L-methionine-dependent methyltransferases"/>
    <property type="match status" value="1"/>
</dbReference>
<dbReference type="Pfam" id="PF01596">
    <property type="entry name" value="Methyltransf_3"/>
    <property type="match status" value="1"/>
</dbReference>
<dbReference type="PANTHER" id="PTHR10509:SF14">
    <property type="entry name" value="CAFFEOYL-COA O-METHYLTRANSFERASE 3-RELATED"/>
    <property type="match status" value="1"/>
</dbReference>
<keyword evidence="3" id="KW-0949">S-adenosyl-L-methionine</keyword>
<dbReference type="GO" id="GO:0008757">
    <property type="term" value="F:S-adenosylmethionine-dependent methyltransferase activity"/>
    <property type="evidence" value="ECO:0007669"/>
    <property type="project" value="TreeGrafter"/>
</dbReference>
<evidence type="ECO:0008006" key="7">
    <source>
        <dbReference type="Google" id="ProtNLM"/>
    </source>
</evidence>
<dbReference type="Proteomes" id="UP001271007">
    <property type="component" value="Unassembled WGS sequence"/>
</dbReference>
<comment type="similarity">
    <text evidence="4">Belongs to the class I-like SAM-binding methyltransferase superfamily. Cation-dependent O-methyltransferase family.</text>
</comment>
<dbReference type="GO" id="GO:0032259">
    <property type="term" value="P:methylation"/>
    <property type="evidence" value="ECO:0007669"/>
    <property type="project" value="UniProtKB-KW"/>
</dbReference>
<keyword evidence="2" id="KW-0808">Transferase</keyword>
<evidence type="ECO:0000313" key="6">
    <source>
        <dbReference type="Proteomes" id="UP001271007"/>
    </source>
</evidence>
<dbReference type="PANTHER" id="PTHR10509">
    <property type="entry name" value="O-METHYLTRANSFERASE-RELATED"/>
    <property type="match status" value="1"/>
</dbReference>
<evidence type="ECO:0000256" key="3">
    <source>
        <dbReference type="ARBA" id="ARBA00022691"/>
    </source>
</evidence>
<dbReference type="GO" id="GO:0008171">
    <property type="term" value="F:O-methyltransferase activity"/>
    <property type="evidence" value="ECO:0007669"/>
    <property type="project" value="InterPro"/>
</dbReference>
<proteinExistence type="inferred from homology"/>
<organism evidence="5 6">
    <name type="scientific">Extremus antarcticus</name>
    <dbReference type="NCBI Taxonomy" id="702011"/>
    <lineage>
        <taxon>Eukaryota</taxon>
        <taxon>Fungi</taxon>
        <taxon>Dikarya</taxon>
        <taxon>Ascomycota</taxon>
        <taxon>Pezizomycotina</taxon>
        <taxon>Dothideomycetes</taxon>
        <taxon>Dothideomycetidae</taxon>
        <taxon>Mycosphaerellales</taxon>
        <taxon>Extremaceae</taxon>
        <taxon>Extremus</taxon>
    </lineage>
</organism>
<evidence type="ECO:0000256" key="2">
    <source>
        <dbReference type="ARBA" id="ARBA00022679"/>
    </source>
</evidence>
<dbReference type="EMBL" id="JAWDJX010000042">
    <property type="protein sequence ID" value="KAK3049123.1"/>
    <property type="molecule type" value="Genomic_DNA"/>
</dbReference>
<comment type="caution">
    <text evidence="5">The sequence shown here is derived from an EMBL/GenBank/DDBJ whole genome shotgun (WGS) entry which is preliminary data.</text>
</comment>
<name>A0AAJ0G9D0_9PEZI</name>
<dbReference type="InterPro" id="IPR029063">
    <property type="entry name" value="SAM-dependent_MTases_sf"/>
</dbReference>
<gene>
    <name evidence="5" type="ORF">LTR09_009542</name>
</gene>
<evidence type="ECO:0000313" key="5">
    <source>
        <dbReference type="EMBL" id="KAK3049123.1"/>
    </source>
</evidence>
<keyword evidence="1" id="KW-0489">Methyltransferase</keyword>
<dbReference type="Gene3D" id="3.40.50.150">
    <property type="entry name" value="Vaccinia Virus protein VP39"/>
    <property type="match status" value="1"/>
</dbReference>
<evidence type="ECO:0000256" key="4">
    <source>
        <dbReference type="ARBA" id="ARBA00023453"/>
    </source>
</evidence>
<sequence length="238" mass="26164">MERPGWKKTLKCLYCFGRRPRVNSKGKKVVSYNLPRTFLAYADIASSLILDGQMRASSELFGYGSLIRRSPFPERAVDKTVQTQNDLVKSTPQLDNAVSNSKANGLPPNAIGPGQGAYLSILCQLMKAKSVLEIGTLGGYSTIWFATSVPGIKVTSIEFNPKHQDVAVENTKGLDSVEIILGTALDVLPKLAENSEVLDFIFIDADWGTVSVLRLGCQVVKARKLYLRRQRSAAIDRE</sequence>
<reference evidence="5" key="1">
    <citation type="submission" date="2023-04" db="EMBL/GenBank/DDBJ databases">
        <title>Black Yeasts Isolated from many extreme environments.</title>
        <authorList>
            <person name="Coleine C."/>
            <person name="Stajich J.E."/>
            <person name="Selbmann L."/>
        </authorList>
    </citation>
    <scope>NUCLEOTIDE SEQUENCE</scope>
    <source>
        <strain evidence="5">CCFEE 5312</strain>
    </source>
</reference>
<accession>A0AAJ0G9D0</accession>